<dbReference type="AlphaFoldDB" id="A0A0C3JVE8"/>
<dbReference type="Proteomes" id="UP000054217">
    <property type="component" value="Unassembled WGS sequence"/>
</dbReference>
<dbReference type="EMBL" id="KN831946">
    <property type="protein sequence ID" value="KIO13113.1"/>
    <property type="molecule type" value="Genomic_DNA"/>
</dbReference>
<keyword evidence="2" id="KW-1185">Reference proteome</keyword>
<organism evidence="1 2">
    <name type="scientific">Pisolithus tinctorius Marx 270</name>
    <dbReference type="NCBI Taxonomy" id="870435"/>
    <lineage>
        <taxon>Eukaryota</taxon>
        <taxon>Fungi</taxon>
        <taxon>Dikarya</taxon>
        <taxon>Basidiomycota</taxon>
        <taxon>Agaricomycotina</taxon>
        <taxon>Agaricomycetes</taxon>
        <taxon>Agaricomycetidae</taxon>
        <taxon>Boletales</taxon>
        <taxon>Sclerodermatineae</taxon>
        <taxon>Pisolithaceae</taxon>
        <taxon>Pisolithus</taxon>
    </lineage>
</organism>
<proteinExistence type="predicted"/>
<sequence>MEFMESAVAIPQSLHAEKHRECVNKWRELVEAFRAKDLVHGDLRYPNIICDGNKVMLTGS</sequence>
<dbReference type="OrthoDB" id="3261131at2759"/>
<dbReference type="InParanoid" id="A0A0C3JVE8"/>
<reference evidence="2" key="2">
    <citation type="submission" date="2015-01" db="EMBL/GenBank/DDBJ databases">
        <title>Evolutionary Origins and Diversification of the Mycorrhizal Mutualists.</title>
        <authorList>
            <consortium name="DOE Joint Genome Institute"/>
            <consortium name="Mycorrhizal Genomics Consortium"/>
            <person name="Kohler A."/>
            <person name="Kuo A."/>
            <person name="Nagy L.G."/>
            <person name="Floudas D."/>
            <person name="Copeland A."/>
            <person name="Barry K.W."/>
            <person name="Cichocki N."/>
            <person name="Veneault-Fourrey C."/>
            <person name="LaButti K."/>
            <person name="Lindquist E.A."/>
            <person name="Lipzen A."/>
            <person name="Lundell T."/>
            <person name="Morin E."/>
            <person name="Murat C."/>
            <person name="Riley R."/>
            <person name="Ohm R."/>
            <person name="Sun H."/>
            <person name="Tunlid A."/>
            <person name="Henrissat B."/>
            <person name="Grigoriev I.V."/>
            <person name="Hibbett D.S."/>
            <person name="Martin F."/>
        </authorList>
    </citation>
    <scope>NUCLEOTIDE SEQUENCE [LARGE SCALE GENOMIC DNA]</scope>
    <source>
        <strain evidence="2">Marx 270</strain>
    </source>
</reference>
<evidence type="ECO:0000313" key="1">
    <source>
        <dbReference type="EMBL" id="KIO13113.1"/>
    </source>
</evidence>
<dbReference type="HOGENOM" id="CLU_2948255_0_0_1"/>
<gene>
    <name evidence="1" type="ORF">M404DRAFT_992693</name>
</gene>
<feature type="non-terminal residue" evidence="1">
    <location>
        <position position="60"/>
    </location>
</feature>
<evidence type="ECO:0000313" key="2">
    <source>
        <dbReference type="Proteomes" id="UP000054217"/>
    </source>
</evidence>
<name>A0A0C3JVE8_PISTI</name>
<evidence type="ECO:0008006" key="3">
    <source>
        <dbReference type="Google" id="ProtNLM"/>
    </source>
</evidence>
<reference evidence="1 2" key="1">
    <citation type="submission" date="2014-04" db="EMBL/GenBank/DDBJ databases">
        <authorList>
            <consortium name="DOE Joint Genome Institute"/>
            <person name="Kuo A."/>
            <person name="Kohler A."/>
            <person name="Costa M.D."/>
            <person name="Nagy L.G."/>
            <person name="Floudas D."/>
            <person name="Copeland A."/>
            <person name="Barry K.W."/>
            <person name="Cichocki N."/>
            <person name="Veneault-Fourrey C."/>
            <person name="LaButti K."/>
            <person name="Lindquist E.A."/>
            <person name="Lipzen A."/>
            <person name="Lundell T."/>
            <person name="Morin E."/>
            <person name="Murat C."/>
            <person name="Sun H."/>
            <person name="Tunlid A."/>
            <person name="Henrissat B."/>
            <person name="Grigoriev I.V."/>
            <person name="Hibbett D.S."/>
            <person name="Martin F."/>
            <person name="Nordberg H.P."/>
            <person name="Cantor M.N."/>
            <person name="Hua S.X."/>
        </authorList>
    </citation>
    <scope>NUCLEOTIDE SEQUENCE [LARGE SCALE GENOMIC DNA]</scope>
    <source>
        <strain evidence="1 2">Marx 270</strain>
    </source>
</reference>
<accession>A0A0C3JVE8</accession>
<protein>
    <recommendedName>
        <fullName evidence="3">Protein kinase domain-containing protein</fullName>
    </recommendedName>
</protein>